<feature type="region of interest" description="Disordered" evidence="1">
    <location>
        <begin position="1"/>
        <end position="97"/>
    </location>
</feature>
<evidence type="ECO:0000313" key="2">
    <source>
        <dbReference type="EMBL" id="GFO23966.1"/>
    </source>
</evidence>
<feature type="compositionally biased region" description="Low complexity" evidence="1">
    <location>
        <begin position="34"/>
        <end position="62"/>
    </location>
</feature>
<dbReference type="EMBL" id="BLXT01005564">
    <property type="protein sequence ID" value="GFO23966.1"/>
    <property type="molecule type" value="Genomic_DNA"/>
</dbReference>
<sequence>MTSVKPAPLLRYPPGLPRRPLSQGPVPLNAGSESIVSPLPPSGLLSSSSSSSSLSSLTSVKLPSKKVARPTMTFPTAVSQTLQQKVQPQPQPTTQQTSTFERLVQTIQETFPNCTR</sequence>
<gene>
    <name evidence="2" type="ORF">PoB_005047100</name>
</gene>
<comment type="caution">
    <text evidence="2">The sequence shown here is derived from an EMBL/GenBank/DDBJ whole genome shotgun (WGS) entry which is preliminary data.</text>
</comment>
<feature type="compositionally biased region" description="Low complexity" evidence="1">
    <location>
        <begin position="1"/>
        <end position="21"/>
    </location>
</feature>
<protein>
    <submittedName>
        <fullName evidence="2">Uncharacterized protein</fullName>
    </submittedName>
</protein>
<keyword evidence="3" id="KW-1185">Reference proteome</keyword>
<feature type="compositionally biased region" description="Low complexity" evidence="1">
    <location>
        <begin position="80"/>
        <end position="97"/>
    </location>
</feature>
<evidence type="ECO:0000256" key="1">
    <source>
        <dbReference type="SAM" id="MobiDB-lite"/>
    </source>
</evidence>
<dbReference type="AlphaFoldDB" id="A0AAV4BKX6"/>
<proteinExistence type="predicted"/>
<evidence type="ECO:0000313" key="3">
    <source>
        <dbReference type="Proteomes" id="UP000735302"/>
    </source>
</evidence>
<accession>A0AAV4BKX6</accession>
<reference evidence="2 3" key="1">
    <citation type="journal article" date="2021" name="Elife">
        <title>Chloroplast acquisition without the gene transfer in kleptoplastic sea slugs, Plakobranchus ocellatus.</title>
        <authorList>
            <person name="Maeda T."/>
            <person name="Takahashi S."/>
            <person name="Yoshida T."/>
            <person name="Shimamura S."/>
            <person name="Takaki Y."/>
            <person name="Nagai Y."/>
            <person name="Toyoda A."/>
            <person name="Suzuki Y."/>
            <person name="Arimoto A."/>
            <person name="Ishii H."/>
            <person name="Satoh N."/>
            <person name="Nishiyama T."/>
            <person name="Hasebe M."/>
            <person name="Maruyama T."/>
            <person name="Minagawa J."/>
            <person name="Obokata J."/>
            <person name="Shigenobu S."/>
        </authorList>
    </citation>
    <scope>NUCLEOTIDE SEQUENCE [LARGE SCALE GENOMIC DNA]</scope>
</reference>
<organism evidence="2 3">
    <name type="scientific">Plakobranchus ocellatus</name>
    <dbReference type="NCBI Taxonomy" id="259542"/>
    <lineage>
        <taxon>Eukaryota</taxon>
        <taxon>Metazoa</taxon>
        <taxon>Spiralia</taxon>
        <taxon>Lophotrochozoa</taxon>
        <taxon>Mollusca</taxon>
        <taxon>Gastropoda</taxon>
        <taxon>Heterobranchia</taxon>
        <taxon>Euthyneura</taxon>
        <taxon>Panpulmonata</taxon>
        <taxon>Sacoglossa</taxon>
        <taxon>Placobranchoidea</taxon>
        <taxon>Plakobranchidae</taxon>
        <taxon>Plakobranchus</taxon>
    </lineage>
</organism>
<name>A0AAV4BKX6_9GAST</name>
<dbReference type="Proteomes" id="UP000735302">
    <property type="component" value="Unassembled WGS sequence"/>
</dbReference>